<organism evidence="2 4">
    <name type="scientific">Eisenbergiella massiliensis</name>
    <dbReference type="NCBI Taxonomy" id="1720294"/>
    <lineage>
        <taxon>Bacteria</taxon>
        <taxon>Bacillati</taxon>
        <taxon>Bacillota</taxon>
        <taxon>Clostridia</taxon>
        <taxon>Lachnospirales</taxon>
        <taxon>Lachnospiraceae</taxon>
        <taxon>Eisenbergiella</taxon>
    </lineage>
</organism>
<keyword evidence="1" id="KW-1133">Transmembrane helix</keyword>
<evidence type="ECO:0000313" key="3">
    <source>
        <dbReference type="EMBL" id="RGE73635.1"/>
    </source>
</evidence>
<evidence type="ECO:0000313" key="5">
    <source>
        <dbReference type="Proteomes" id="UP000261166"/>
    </source>
</evidence>
<dbReference type="Proteomes" id="UP000261166">
    <property type="component" value="Unassembled WGS sequence"/>
</dbReference>
<keyword evidence="1" id="KW-0472">Membrane</keyword>
<comment type="caution">
    <text evidence="2">The sequence shown here is derived from an EMBL/GenBank/DDBJ whole genome shotgun (WGS) entry which is preliminary data.</text>
</comment>
<proteinExistence type="predicted"/>
<dbReference type="EMBL" id="QVLV01000006">
    <property type="protein sequence ID" value="RGE61162.1"/>
    <property type="molecule type" value="Genomic_DNA"/>
</dbReference>
<dbReference type="GeneID" id="97987432"/>
<keyword evidence="4" id="KW-1185">Reference proteome</keyword>
<evidence type="ECO:0000313" key="4">
    <source>
        <dbReference type="Proteomes" id="UP000260812"/>
    </source>
</evidence>
<gene>
    <name evidence="3" type="ORF">DWY69_04455</name>
    <name evidence="2" type="ORF">DXC51_11235</name>
</gene>
<feature type="transmembrane region" description="Helical" evidence="1">
    <location>
        <begin position="12"/>
        <end position="36"/>
    </location>
</feature>
<dbReference type="RefSeq" id="WP_025490656.1">
    <property type="nucleotide sequence ID" value="NZ_CALBAU010000165.1"/>
</dbReference>
<keyword evidence="1" id="KW-0812">Transmembrane</keyword>
<feature type="transmembrane region" description="Helical" evidence="1">
    <location>
        <begin position="56"/>
        <end position="72"/>
    </location>
</feature>
<dbReference type="AlphaFoldDB" id="A0A3E3I682"/>
<feature type="transmembrane region" description="Helical" evidence="1">
    <location>
        <begin position="146"/>
        <end position="170"/>
    </location>
</feature>
<dbReference type="EMBL" id="QVLU01000003">
    <property type="protein sequence ID" value="RGE73635.1"/>
    <property type="molecule type" value="Genomic_DNA"/>
</dbReference>
<protein>
    <submittedName>
        <fullName evidence="2">Uncharacterized protein</fullName>
    </submittedName>
</protein>
<name>A0A3E3I682_9FIRM</name>
<accession>A0A3E3I682</accession>
<dbReference type="OrthoDB" id="1976445at2"/>
<reference evidence="2 5" key="1">
    <citation type="submission" date="2018-08" db="EMBL/GenBank/DDBJ databases">
        <title>A genome reference for cultivated species of the human gut microbiota.</title>
        <authorList>
            <person name="Zou Y."/>
            <person name="Xue W."/>
            <person name="Luo G."/>
        </authorList>
    </citation>
    <scope>NUCLEOTIDE SEQUENCE [LARGE SCALE GENOMIC DNA]</scope>
    <source>
        <strain evidence="3 5">AF26-4BH</strain>
        <strain evidence="2">TF05-5AC</strain>
    </source>
</reference>
<sequence length="253" mass="28679">MPQLIKNECKKMFLPVLLTTAALTIIMCVLIEKLYLSYTLHYDLEAWEVGTGGFSLLYPLFVVIPLCWNLYYERKNNFLLYIAPRVPVKKYLTAKWTAYALGAFCIMAVPYLLSAVYAIDIKAPVVPPETNTFSHVFQTAFVEKPLLYAAAFSCWRGVIGILAMTFGFVLAMYCKNIFVILTGPFIYSILENFIMAILSLEKYRLVVAFDPTCISFHAVTWLSFFTGPVLLLCVIGFTAFFLAKIRKNTVVNV</sequence>
<feature type="transmembrane region" description="Helical" evidence="1">
    <location>
        <begin position="218"/>
        <end position="243"/>
    </location>
</feature>
<evidence type="ECO:0000313" key="2">
    <source>
        <dbReference type="EMBL" id="RGE61162.1"/>
    </source>
</evidence>
<dbReference type="Proteomes" id="UP000260812">
    <property type="component" value="Unassembled WGS sequence"/>
</dbReference>
<feature type="transmembrane region" description="Helical" evidence="1">
    <location>
        <begin position="98"/>
        <end position="119"/>
    </location>
</feature>
<evidence type="ECO:0000256" key="1">
    <source>
        <dbReference type="SAM" id="Phobius"/>
    </source>
</evidence>
<feature type="transmembrane region" description="Helical" evidence="1">
    <location>
        <begin position="177"/>
        <end position="198"/>
    </location>
</feature>